<evidence type="ECO:0000256" key="15">
    <source>
        <dbReference type="RuleBase" id="RU364099"/>
    </source>
</evidence>
<accession>A0A9X2RE26</accession>
<keyword evidence="9 15" id="KW-0479">Metal-binding</keyword>
<keyword evidence="6 15" id="KW-0963">Cytoplasm</keyword>
<evidence type="ECO:0000256" key="11">
    <source>
        <dbReference type="ARBA" id="ARBA00022741"/>
    </source>
</evidence>
<dbReference type="Pfam" id="PF00156">
    <property type="entry name" value="Pribosyltran"/>
    <property type="match status" value="1"/>
</dbReference>
<dbReference type="Proteomes" id="UP001139125">
    <property type="component" value="Unassembled WGS sequence"/>
</dbReference>
<comment type="caution">
    <text evidence="17">The sequence shown here is derived from an EMBL/GenBank/DDBJ whole genome shotgun (WGS) entry which is preliminary data.</text>
</comment>
<evidence type="ECO:0000256" key="6">
    <source>
        <dbReference type="ARBA" id="ARBA00022490"/>
    </source>
</evidence>
<evidence type="ECO:0000256" key="2">
    <source>
        <dbReference type="ARBA" id="ARBA00004496"/>
    </source>
</evidence>
<evidence type="ECO:0000256" key="4">
    <source>
        <dbReference type="ARBA" id="ARBA00008391"/>
    </source>
</evidence>
<dbReference type="GO" id="GO:0000287">
    <property type="term" value="F:magnesium ion binding"/>
    <property type="evidence" value="ECO:0007669"/>
    <property type="project" value="TreeGrafter"/>
</dbReference>
<dbReference type="GO" id="GO:0032264">
    <property type="term" value="P:IMP salvage"/>
    <property type="evidence" value="ECO:0007669"/>
    <property type="project" value="TreeGrafter"/>
</dbReference>
<evidence type="ECO:0000313" key="18">
    <source>
        <dbReference type="Proteomes" id="UP001139125"/>
    </source>
</evidence>
<evidence type="ECO:0000256" key="10">
    <source>
        <dbReference type="ARBA" id="ARBA00022726"/>
    </source>
</evidence>
<comment type="subcellular location">
    <subcellularLocation>
        <location evidence="2 15">Cytoplasm</location>
    </subcellularLocation>
</comment>
<dbReference type="AlphaFoldDB" id="A0A9X2RE26"/>
<dbReference type="GO" id="GO:0006178">
    <property type="term" value="P:guanine salvage"/>
    <property type="evidence" value="ECO:0007669"/>
    <property type="project" value="TreeGrafter"/>
</dbReference>
<evidence type="ECO:0000256" key="9">
    <source>
        <dbReference type="ARBA" id="ARBA00022723"/>
    </source>
</evidence>
<evidence type="ECO:0000256" key="1">
    <source>
        <dbReference type="ARBA" id="ARBA00001946"/>
    </source>
</evidence>
<dbReference type="CDD" id="cd06223">
    <property type="entry name" value="PRTases_typeI"/>
    <property type="match status" value="1"/>
</dbReference>
<keyword evidence="7 15" id="KW-0328">Glycosyltransferase</keyword>
<dbReference type="PANTHER" id="PTHR43340:SF1">
    <property type="entry name" value="HYPOXANTHINE PHOSPHORIBOSYLTRANSFERASE"/>
    <property type="match status" value="1"/>
</dbReference>
<dbReference type="GO" id="GO:0005829">
    <property type="term" value="C:cytosol"/>
    <property type="evidence" value="ECO:0007669"/>
    <property type="project" value="TreeGrafter"/>
</dbReference>
<protein>
    <recommendedName>
        <fullName evidence="5 15">Hypoxanthine phosphoribosyltransferase</fullName>
        <ecNumber evidence="5 15">2.4.2.8</ecNumber>
    </recommendedName>
</protein>
<dbReference type="Gene3D" id="3.40.50.2020">
    <property type="match status" value="1"/>
</dbReference>
<evidence type="ECO:0000256" key="13">
    <source>
        <dbReference type="ARBA" id="ARBA00048811"/>
    </source>
</evidence>
<sequence>MSSTFYQPDTVTCNGEKFKIFITKDQIDERLNQLGNQLDKDYEGKKPIFIGILNGAFIFLADVMRHVSIDCEVDFMKLSSYGDKKVSSGQVTELKHIDAKIEGRHVILVEDIVDTGLSMNYMVKRIKENNPASVAVCTLLHKKEATHHDVQLDYVGFEIPNAFVLGYGLDYAQEGRNLSQIYVLDSDEK</sequence>
<dbReference type="InterPro" id="IPR029057">
    <property type="entry name" value="PRTase-like"/>
</dbReference>
<dbReference type="FunFam" id="3.40.50.2020:FF:000006">
    <property type="entry name" value="Hypoxanthine phosphoribosyltransferase"/>
    <property type="match status" value="1"/>
</dbReference>
<dbReference type="InterPro" id="IPR000836">
    <property type="entry name" value="PRTase_dom"/>
</dbReference>
<evidence type="ECO:0000256" key="12">
    <source>
        <dbReference type="ARBA" id="ARBA00022842"/>
    </source>
</evidence>
<evidence type="ECO:0000259" key="16">
    <source>
        <dbReference type="Pfam" id="PF00156"/>
    </source>
</evidence>
<evidence type="ECO:0000313" key="17">
    <source>
        <dbReference type="EMBL" id="MCP9291625.1"/>
    </source>
</evidence>
<keyword evidence="18" id="KW-1185">Reference proteome</keyword>
<comment type="similarity">
    <text evidence="4 15">Belongs to the purine/pyrimidine phosphoribosyltransferase family.</text>
</comment>
<organism evidence="17 18">
    <name type="scientific">Gracilimonas sediminicola</name>
    <dbReference type="NCBI Taxonomy" id="2952158"/>
    <lineage>
        <taxon>Bacteria</taxon>
        <taxon>Pseudomonadati</taxon>
        <taxon>Balneolota</taxon>
        <taxon>Balneolia</taxon>
        <taxon>Balneolales</taxon>
        <taxon>Balneolaceae</taxon>
        <taxon>Gracilimonas</taxon>
    </lineage>
</organism>
<dbReference type="GO" id="GO:0004422">
    <property type="term" value="F:hypoxanthine phosphoribosyltransferase activity"/>
    <property type="evidence" value="ECO:0007669"/>
    <property type="project" value="InterPro"/>
</dbReference>
<dbReference type="GO" id="GO:0032263">
    <property type="term" value="P:GMP salvage"/>
    <property type="evidence" value="ECO:0007669"/>
    <property type="project" value="TreeGrafter"/>
</dbReference>
<dbReference type="PANTHER" id="PTHR43340">
    <property type="entry name" value="HYPOXANTHINE-GUANINE PHOSPHORIBOSYLTRANSFERASE"/>
    <property type="match status" value="1"/>
</dbReference>
<comment type="catalytic activity">
    <reaction evidence="13">
        <text>GMP + diphosphate = guanine + 5-phospho-alpha-D-ribose 1-diphosphate</text>
        <dbReference type="Rhea" id="RHEA:25424"/>
        <dbReference type="ChEBI" id="CHEBI:16235"/>
        <dbReference type="ChEBI" id="CHEBI:33019"/>
        <dbReference type="ChEBI" id="CHEBI:58017"/>
        <dbReference type="ChEBI" id="CHEBI:58115"/>
        <dbReference type="EC" id="2.4.2.8"/>
    </reaction>
    <physiologicalReaction direction="right-to-left" evidence="13">
        <dbReference type="Rhea" id="RHEA:25426"/>
    </physiologicalReaction>
</comment>
<keyword evidence="10 15" id="KW-0660">Purine salvage</keyword>
<proteinExistence type="inferred from homology"/>
<dbReference type="SUPFAM" id="SSF53271">
    <property type="entry name" value="PRTase-like"/>
    <property type="match status" value="1"/>
</dbReference>
<keyword evidence="8 15" id="KW-0808">Transferase</keyword>
<feature type="domain" description="Phosphoribosyltransferase" evidence="16">
    <location>
        <begin position="26"/>
        <end position="171"/>
    </location>
</feature>
<dbReference type="GO" id="GO:0052657">
    <property type="term" value="F:guanine phosphoribosyltransferase activity"/>
    <property type="evidence" value="ECO:0007669"/>
    <property type="project" value="UniProtKB-ARBA"/>
</dbReference>
<dbReference type="InterPro" id="IPR005904">
    <property type="entry name" value="Hxn_phspho_trans"/>
</dbReference>
<evidence type="ECO:0000256" key="3">
    <source>
        <dbReference type="ARBA" id="ARBA00004669"/>
    </source>
</evidence>
<evidence type="ECO:0000256" key="5">
    <source>
        <dbReference type="ARBA" id="ARBA00011895"/>
    </source>
</evidence>
<keyword evidence="11 15" id="KW-0547">Nucleotide-binding</keyword>
<name>A0A9X2RE26_9BACT</name>
<evidence type="ECO:0000256" key="8">
    <source>
        <dbReference type="ARBA" id="ARBA00022679"/>
    </source>
</evidence>
<dbReference type="RefSeq" id="WP_255134488.1">
    <property type="nucleotide sequence ID" value="NZ_JANDBC010000001.1"/>
</dbReference>
<dbReference type="NCBIfam" id="TIGR01203">
    <property type="entry name" value="HGPRTase"/>
    <property type="match status" value="1"/>
</dbReference>
<dbReference type="InterPro" id="IPR050408">
    <property type="entry name" value="HGPRT"/>
</dbReference>
<comment type="catalytic activity">
    <reaction evidence="14">
        <text>IMP + diphosphate = hypoxanthine + 5-phospho-alpha-D-ribose 1-diphosphate</text>
        <dbReference type="Rhea" id="RHEA:17973"/>
        <dbReference type="ChEBI" id="CHEBI:17368"/>
        <dbReference type="ChEBI" id="CHEBI:33019"/>
        <dbReference type="ChEBI" id="CHEBI:58017"/>
        <dbReference type="ChEBI" id="CHEBI:58053"/>
        <dbReference type="EC" id="2.4.2.8"/>
    </reaction>
    <physiologicalReaction direction="right-to-left" evidence="14">
        <dbReference type="Rhea" id="RHEA:17975"/>
    </physiologicalReaction>
</comment>
<comment type="cofactor">
    <cofactor evidence="1 15">
        <name>Mg(2+)</name>
        <dbReference type="ChEBI" id="CHEBI:18420"/>
    </cofactor>
</comment>
<evidence type="ECO:0000256" key="7">
    <source>
        <dbReference type="ARBA" id="ARBA00022676"/>
    </source>
</evidence>
<dbReference type="GO" id="GO:0046100">
    <property type="term" value="P:hypoxanthine metabolic process"/>
    <property type="evidence" value="ECO:0007669"/>
    <property type="project" value="TreeGrafter"/>
</dbReference>
<dbReference type="EC" id="2.4.2.8" evidence="5 15"/>
<reference evidence="17" key="1">
    <citation type="submission" date="2022-06" db="EMBL/GenBank/DDBJ databases">
        <title>Gracilimonas sp. CAU 1638 isolated from sea sediment.</title>
        <authorList>
            <person name="Kim W."/>
        </authorList>
    </citation>
    <scope>NUCLEOTIDE SEQUENCE</scope>
    <source>
        <strain evidence="17">CAU 1638</strain>
    </source>
</reference>
<dbReference type="EMBL" id="JANDBC010000001">
    <property type="protein sequence ID" value="MCP9291625.1"/>
    <property type="molecule type" value="Genomic_DNA"/>
</dbReference>
<gene>
    <name evidence="17" type="primary">hpt</name>
    <name evidence="17" type="ORF">NM125_08540</name>
</gene>
<comment type="pathway">
    <text evidence="3 15">Purine metabolism; IMP biosynthesis via salvage pathway; IMP from hypoxanthine: step 1/1.</text>
</comment>
<dbReference type="GO" id="GO:0000166">
    <property type="term" value="F:nucleotide binding"/>
    <property type="evidence" value="ECO:0007669"/>
    <property type="project" value="UniProtKB-KW"/>
</dbReference>
<evidence type="ECO:0000256" key="14">
    <source>
        <dbReference type="ARBA" id="ARBA00049402"/>
    </source>
</evidence>
<dbReference type="GO" id="GO:0006166">
    <property type="term" value="P:purine ribonucleoside salvage"/>
    <property type="evidence" value="ECO:0007669"/>
    <property type="project" value="UniProtKB-KW"/>
</dbReference>
<keyword evidence="12 15" id="KW-0460">Magnesium</keyword>